<dbReference type="GO" id="GO:0016020">
    <property type="term" value="C:membrane"/>
    <property type="evidence" value="ECO:0007669"/>
    <property type="project" value="GOC"/>
</dbReference>
<dbReference type="NCBIfam" id="TIGR01853">
    <property type="entry name" value="lipid_A_lpxD"/>
    <property type="match status" value="1"/>
</dbReference>
<accession>A0A5J4KUS2</accession>
<keyword evidence="3 8" id="KW-0808">Transferase</keyword>
<evidence type="ECO:0000313" key="8">
    <source>
        <dbReference type="EMBL" id="GER93308.1"/>
    </source>
</evidence>
<dbReference type="AlphaFoldDB" id="A0A5J4KUS2"/>
<feature type="domain" description="UDP-3-O-[3-hydroxymyristoyl] glucosamine N-acyltransferase non-repeat region" evidence="7">
    <location>
        <begin position="19"/>
        <end position="84"/>
    </location>
</feature>
<dbReference type="GO" id="GO:0016410">
    <property type="term" value="F:N-acyltransferase activity"/>
    <property type="evidence" value="ECO:0007669"/>
    <property type="project" value="InterPro"/>
</dbReference>
<dbReference type="InterPro" id="IPR018357">
    <property type="entry name" value="Hexapep_transf_CS"/>
</dbReference>
<dbReference type="Pfam" id="PF04613">
    <property type="entry name" value="LpxD"/>
    <property type="match status" value="1"/>
</dbReference>
<keyword evidence="5" id="KW-0443">Lipid metabolism</keyword>
<keyword evidence="2" id="KW-0441">Lipid A biosynthesis</keyword>
<evidence type="ECO:0000256" key="6">
    <source>
        <dbReference type="ARBA" id="ARBA00023315"/>
    </source>
</evidence>
<dbReference type="PANTHER" id="PTHR43378:SF2">
    <property type="entry name" value="UDP-3-O-ACYLGLUCOSAMINE N-ACYLTRANSFERASE 1, MITOCHONDRIAL-RELATED"/>
    <property type="match status" value="1"/>
</dbReference>
<dbReference type="InterPro" id="IPR020573">
    <property type="entry name" value="UDP_GlcNAc_AcTrfase_non-rep"/>
</dbReference>
<dbReference type="PANTHER" id="PTHR43378">
    <property type="entry name" value="UDP-3-O-ACYLGLUCOSAMINE N-ACYLTRANSFERASE"/>
    <property type="match status" value="1"/>
</dbReference>
<name>A0A5J4KUS2_9ZZZZ</name>
<dbReference type="NCBIfam" id="NF002060">
    <property type="entry name" value="PRK00892.1"/>
    <property type="match status" value="1"/>
</dbReference>
<dbReference type="InterPro" id="IPR011004">
    <property type="entry name" value="Trimer_LpxA-like_sf"/>
</dbReference>
<dbReference type="InterPro" id="IPR001451">
    <property type="entry name" value="Hexapep"/>
</dbReference>
<dbReference type="GO" id="GO:0009245">
    <property type="term" value="P:lipid A biosynthetic process"/>
    <property type="evidence" value="ECO:0007669"/>
    <property type="project" value="UniProtKB-KW"/>
</dbReference>
<dbReference type="InterPro" id="IPR007691">
    <property type="entry name" value="LpxD"/>
</dbReference>
<proteinExistence type="inferred from homology"/>
<protein>
    <submittedName>
        <fullName evidence="8">UDP-3-O-(3-hydroxymyristoyl)glucosamine N-acyltransferase</fullName>
    </submittedName>
</protein>
<evidence type="ECO:0000256" key="4">
    <source>
        <dbReference type="ARBA" id="ARBA00022737"/>
    </source>
</evidence>
<dbReference type="PROSITE" id="PS00101">
    <property type="entry name" value="HEXAPEP_TRANSFERASES"/>
    <property type="match status" value="1"/>
</dbReference>
<evidence type="ECO:0000259" key="7">
    <source>
        <dbReference type="Pfam" id="PF04613"/>
    </source>
</evidence>
<dbReference type="Gene3D" id="3.40.1390.10">
    <property type="entry name" value="MurE/MurF, N-terminal domain"/>
    <property type="match status" value="1"/>
</dbReference>
<dbReference type="Pfam" id="PF00132">
    <property type="entry name" value="Hexapep"/>
    <property type="match status" value="3"/>
</dbReference>
<dbReference type="CDD" id="cd03352">
    <property type="entry name" value="LbH_LpxD"/>
    <property type="match status" value="1"/>
</dbReference>
<keyword evidence="4" id="KW-0677">Repeat</keyword>
<keyword evidence="6 8" id="KW-0012">Acyltransferase</keyword>
<keyword evidence="1" id="KW-0444">Lipid biosynthesis</keyword>
<sequence>MKLKDIANLISGEIVGDRDLDITGVAGILDAKEGDITFVSGKKNLKSIKNTKASAVIVREYIRDLAKPQVIVKNPHYAFAQLLSHFYVRPHQCMGISKNAFVSNTAVIGQDVTLYPFVYVSEGASIGRGTVIYPNVFIGENTSIGENCLIYPNVTIREGVFIGNRVIIQAGAVIGSDGFGYVLEEGVHQKIPQIGGVIIEDDVEIGSNVTIDRATTGNTIIGKGTKIDNLVQIGHNVTVGKNVILVAQVGIAGSSIIGDGVVLGGQVGVADHTTIEAGTMIGAKGGAMGEMKRDIYSGILPMPHREWLRAMAVFTKLPELNKKIHELEEKLNRRENGRY</sequence>
<dbReference type="Gene3D" id="2.160.10.10">
    <property type="entry name" value="Hexapeptide repeat proteins"/>
    <property type="match status" value="1"/>
</dbReference>
<evidence type="ECO:0000256" key="3">
    <source>
        <dbReference type="ARBA" id="ARBA00022679"/>
    </source>
</evidence>
<dbReference type="SUPFAM" id="SSF51161">
    <property type="entry name" value="Trimeric LpxA-like enzymes"/>
    <property type="match status" value="1"/>
</dbReference>
<organism evidence="8">
    <name type="scientific">hot springs metagenome</name>
    <dbReference type="NCBI Taxonomy" id="433727"/>
    <lineage>
        <taxon>unclassified sequences</taxon>
        <taxon>metagenomes</taxon>
        <taxon>ecological metagenomes</taxon>
    </lineage>
</organism>
<evidence type="ECO:0000256" key="5">
    <source>
        <dbReference type="ARBA" id="ARBA00023098"/>
    </source>
</evidence>
<evidence type="ECO:0000256" key="2">
    <source>
        <dbReference type="ARBA" id="ARBA00022556"/>
    </source>
</evidence>
<evidence type="ECO:0000256" key="1">
    <source>
        <dbReference type="ARBA" id="ARBA00022516"/>
    </source>
</evidence>
<reference evidence="8" key="1">
    <citation type="submission" date="2019-10" db="EMBL/GenBank/DDBJ databases">
        <title>Metagenomic sequencing of thiosulfate-disproportionating enrichment culture.</title>
        <authorList>
            <person name="Umezawa K."/>
            <person name="Kojima H."/>
            <person name="Fukui M."/>
        </authorList>
    </citation>
    <scope>NUCLEOTIDE SEQUENCE</scope>
    <source>
        <strain evidence="8">45J</strain>
    </source>
</reference>
<comment type="caution">
    <text evidence="8">The sequence shown here is derived from an EMBL/GenBank/DDBJ whole genome shotgun (WGS) entry which is preliminary data.</text>
</comment>
<dbReference type="EMBL" id="BLAB01000001">
    <property type="protein sequence ID" value="GER93308.1"/>
    <property type="molecule type" value="Genomic_DNA"/>
</dbReference>
<dbReference type="HAMAP" id="MF_00523">
    <property type="entry name" value="LpxD"/>
    <property type="match status" value="1"/>
</dbReference>
<gene>
    <name evidence="8" type="ORF">A45J_1045</name>
</gene>